<protein>
    <recommendedName>
        <fullName evidence="4">Zn(2)-C6 fungal-type domain-containing protein</fullName>
    </recommendedName>
</protein>
<feature type="compositionally biased region" description="Low complexity" evidence="3">
    <location>
        <begin position="133"/>
        <end position="144"/>
    </location>
</feature>
<evidence type="ECO:0000259" key="4">
    <source>
        <dbReference type="PROSITE" id="PS50048"/>
    </source>
</evidence>
<dbReference type="InterPro" id="IPR001138">
    <property type="entry name" value="Zn2Cys6_DnaBD"/>
</dbReference>
<dbReference type="EMBL" id="DF196791">
    <property type="protein sequence ID" value="GAC77152.1"/>
    <property type="molecule type" value="Genomic_DNA"/>
</dbReference>
<proteinExistence type="predicted"/>
<sequence>MSHQAVVAPTASHHDAASPPRAPERATDPDPDDHGEKRRKVARACDTCRRKKIRCDGLRHANGGCLNCTAFGYRCTWDDPIRKRAPSLRYVRRLETRIAKMEALVARFSPALDLDSLLDDPAMPIDAGESKPDSPAASTPSSRSRMPDVIPPPTIFLPGSSRHPASNDATTLADTHAPCMQAANGSRLRQASVDYDSLEDDTLFIGSKLAATTLDCGDAPNTHPASPAHVASQPERLVEAVVRAPHADPPDNWSYKYIGQASTLHALQHIKRLSRRSFQELGVHPQQVRPQYWTDQNHIPQAASLPKSCANAWPAPDLASILLDAYFARLNRDFPIVNESQFRHEYARSHHTSSDNGWLALAYCIFMVGSLYVDDERARADPENEHSRGMQWWQVAKELLYGCESLQKPLVRIQCLLLSTLFQLNRPFPTSLAWDHLGSAIRLLQDVGAHRRQMAKRLALPLIEAESFKRVFWVAYSLDRELASSLGRPLMLQDEDLDVELPLLVDDEGLLLRAKASLLPHQSTAEPALIGGFLCSLQLDKIIGLIHKTTYALNKPKSRPGSTSIESDRRKAEQLDSLLNAWLQSVPSHLTYDPEESTDEWLIQSTLLHCKYYSCQLLLHRAFITESGATDGYPAVEFPSLAICTNAARSIVHIVEVTKARDRLDSLGILGVNALISACNILLIVAWGTRCHGARVADSAVNDLSGAIELLRCMEERWHFCGKAVDIYESMLTAVTRDMPQIGRPHAHAKERSRHGSRPLNVDRQGSSWGDSFHPSSTSEVASRDMIDHQGGGHDTAQGSSQTQTFADVWCIAGPSATSRPDETGDATTAVNVQNASIPDADVQDGASDRQPVSGPPTFDEYAFGYFQPWPEAAPADCDDFLRQEWSEMEVLDAVVRSVDRPREQSLHMDDDFLDWLQRLH</sequence>
<dbReference type="STRING" id="1151754.M9MIP0"/>
<feature type="domain" description="Zn(2)-C6 fungal-type" evidence="4">
    <location>
        <begin position="44"/>
        <end position="77"/>
    </location>
</feature>
<dbReference type="Proteomes" id="UP000011976">
    <property type="component" value="Unassembled WGS sequence"/>
</dbReference>
<dbReference type="PANTHER" id="PTHR46910:SF38">
    <property type="entry name" value="ZN(2)-C6 FUNGAL-TYPE DOMAIN-CONTAINING PROTEIN"/>
    <property type="match status" value="1"/>
</dbReference>
<evidence type="ECO:0000256" key="3">
    <source>
        <dbReference type="SAM" id="MobiDB-lite"/>
    </source>
</evidence>
<dbReference type="PROSITE" id="PS50048">
    <property type="entry name" value="ZN2_CY6_FUNGAL_2"/>
    <property type="match status" value="1"/>
</dbReference>
<reference evidence="6" key="1">
    <citation type="journal article" date="2013" name="Genome Announc.">
        <title>Genome sequence of the basidiomycetous yeast Pseudozyma antarctica T-34, a producer of the glycolipid biosurfactants mannosylerythritol lipids.</title>
        <authorList>
            <person name="Morita T."/>
            <person name="Koike H."/>
            <person name="Koyama Y."/>
            <person name="Hagiwara H."/>
            <person name="Ito E."/>
            <person name="Fukuoka T."/>
            <person name="Imura T."/>
            <person name="Machida M."/>
            <person name="Kitamoto D."/>
        </authorList>
    </citation>
    <scope>NUCLEOTIDE SEQUENCE [LARGE SCALE GENOMIC DNA]</scope>
    <source>
        <strain evidence="6">T-34</strain>
    </source>
</reference>
<name>M9MIP0_PSEA3</name>
<feature type="compositionally biased region" description="Polar residues" evidence="3">
    <location>
        <begin position="764"/>
        <end position="781"/>
    </location>
</feature>
<feature type="compositionally biased region" description="Basic residues" evidence="3">
    <location>
        <begin position="745"/>
        <end position="757"/>
    </location>
</feature>
<feature type="region of interest" description="Disordered" evidence="3">
    <location>
        <begin position="123"/>
        <end position="169"/>
    </location>
</feature>
<dbReference type="InterPro" id="IPR007219">
    <property type="entry name" value="XnlR_reg_dom"/>
</dbReference>
<evidence type="ECO:0000313" key="6">
    <source>
        <dbReference type="Proteomes" id="UP000011976"/>
    </source>
</evidence>
<dbReference type="GO" id="GO:0000981">
    <property type="term" value="F:DNA-binding transcription factor activity, RNA polymerase II-specific"/>
    <property type="evidence" value="ECO:0007669"/>
    <property type="project" value="InterPro"/>
</dbReference>
<dbReference type="SUPFAM" id="SSF57701">
    <property type="entry name" value="Zn2/Cys6 DNA-binding domain"/>
    <property type="match status" value="1"/>
</dbReference>
<gene>
    <name evidence="5" type="ORF">PANT_25c00003</name>
</gene>
<dbReference type="GO" id="GO:0008270">
    <property type="term" value="F:zinc ion binding"/>
    <property type="evidence" value="ECO:0007669"/>
    <property type="project" value="InterPro"/>
</dbReference>
<evidence type="ECO:0000256" key="2">
    <source>
        <dbReference type="ARBA" id="ARBA00023242"/>
    </source>
</evidence>
<keyword evidence="2" id="KW-0539">Nucleus</keyword>
<evidence type="ECO:0000313" key="5">
    <source>
        <dbReference type="EMBL" id="GAC77152.1"/>
    </source>
</evidence>
<dbReference type="InterPro" id="IPR050987">
    <property type="entry name" value="AtrR-like"/>
</dbReference>
<dbReference type="AlphaFoldDB" id="M9MIP0"/>
<dbReference type="SMART" id="SM00066">
    <property type="entry name" value="GAL4"/>
    <property type="match status" value="1"/>
</dbReference>
<feature type="region of interest" description="Disordered" evidence="3">
    <location>
        <begin position="1"/>
        <end position="40"/>
    </location>
</feature>
<dbReference type="CDD" id="cd00067">
    <property type="entry name" value="GAL4"/>
    <property type="match status" value="1"/>
</dbReference>
<dbReference type="PANTHER" id="PTHR46910">
    <property type="entry name" value="TRANSCRIPTION FACTOR PDR1"/>
    <property type="match status" value="1"/>
</dbReference>
<dbReference type="GO" id="GO:0006351">
    <property type="term" value="P:DNA-templated transcription"/>
    <property type="evidence" value="ECO:0007669"/>
    <property type="project" value="InterPro"/>
</dbReference>
<organism evidence="5 6">
    <name type="scientific">Pseudozyma antarctica (strain T-34)</name>
    <name type="common">Yeast</name>
    <name type="synonym">Candida antarctica</name>
    <dbReference type="NCBI Taxonomy" id="1151754"/>
    <lineage>
        <taxon>Eukaryota</taxon>
        <taxon>Fungi</taxon>
        <taxon>Dikarya</taxon>
        <taxon>Basidiomycota</taxon>
        <taxon>Ustilaginomycotina</taxon>
        <taxon>Ustilaginomycetes</taxon>
        <taxon>Ustilaginales</taxon>
        <taxon>Ustilaginaceae</taxon>
        <taxon>Moesziomyces</taxon>
    </lineage>
</organism>
<dbReference type="PROSITE" id="PS00463">
    <property type="entry name" value="ZN2_CY6_FUNGAL_1"/>
    <property type="match status" value="1"/>
</dbReference>
<accession>M9MIP0</accession>
<keyword evidence="1" id="KW-0479">Metal-binding</keyword>
<dbReference type="CDD" id="cd12148">
    <property type="entry name" value="fungal_TF_MHR"/>
    <property type="match status" value="1"/>
</dbReference>
<dbReference type="GO" id="GO:0003677">
    <property type="term" value="F:DNA binding"/>
    <property type="evidence" value="ECO:0007669"/>
    <property type="project" value="InterPro"/>
</dbReference>
<feature type="region of interest" description="Disordered" evidence="3">
    <location>
        <begin position="837"/>
        <end position="858"/>
    </location>
</feature>
<feature type="compositionally biased region" description="Basic and acidic residues" evidence="3">
    <location>
        <begin position="12"/>
        <end position="36"/>
    </location>
</feature>
<feature type="region of interest" description="Disordered" evidence="3">
    <location>
        <begin position="745"/>
        <end position="781"/>
    </location>
</feature>
<dbReference type="InterPro" id="IPR036864">
    <property type="entry name" value="Zn2-C6_fun-type_DNA-bd_sf"/>
</dbReference>
<dbReference type="SMART" id="SM00906">
    <property type="entry name" value="Fungal_trans"/>
    <property type="match status" value="1"/>
</dbReference>
<dbReference type="Pfam" id="PF00172">
    <property type="entry name" value="Zn_clus"/>
    <property type="match status" value="1"/>
</dbReference>
<evidence type="ECO:0000256" key="1">
    <source>
        <dbReference type="ARBA" id="ARBA00022723"/>
    </source>
</evidence>
<dbReference type="Gene3D" id="4.10.240.10">
    <property type="entry name" value="Zn(2)-C6 fungal-type DNA-binding domain"/>
    <property type="match status" value="1"/>
</dbReference>
<dbReference type="Pfam" id="PF04082">
    <property type="entry name" value="Fungal_trans"/>
    <property type="match status" value="1"/>
</dbReference>